<comment type="catalytic activity">
    <reaction evidence="9 10 11">
        <text>adenosine(37) in tRNA + dimethylallyl diphosphate = N(6)-dimethylallyladenosine(37) in tRNA + diphosphate</text>
        <dbReference type="Rhea" id="RHEA:26482"/>
        <dbReference type="Rhea" id="RHEA-COMP:10162"/>
        <dbReference type="Rhea" id="RHEA-COMP:10375"/>
        <dbReference type="ChEBI" id="CHEBI:33019"/>
        <dbReference type="ChEBI" id="CHEBI:57623"/>
        <dbReference type="ChEBI" id="CHEBI:74411"/>
        <dbReference type="ChEBI" id="CHEBI:74415"/>
        <dbReference type="EC" id="2.5.1.75"/>
    </reaction>
</comment>
<comment type="caution">
    <text evidence="14">The sequence shown here is derived from an EMBL/GenBank/DDBJ whole genome shotgun (WGS) entry which is preliminary data.</text>
</comment>
<evidence type="ECO:0000256" key="7">
    <source>
        <dbReference type="ARBA" id="ARBA00022840"/>
    </source>
</evidence>
<sequence>MADTLPKVVIILGPTATGKTDLGIALAKKFNGEIISADSRQVFKKMEIGTVKPPGEWRGVGESKAYMVEGVPHYCMDIIDPGTELSMADFKTLAIAHVNDIRARGKVPFIVGGTGLYIWSVVDNLDIPKVPPHKKLRRSLEKKTLLELQIWLKKIDLEAYKVIDLKNPRRLIRALEVAILSGESFNTLRRKAPEPIIDSLQLGIHRPTEDLYRRINYRADKLVENGWIEETRSLLKQKYDWNLPSMSSLGYKQIGYYLRGEKSLEDVIASIKQDTRHYARRQMTWFKRDKRIQWMEGAEVAKAERIVKEFLKK</sequence>
<evidence type="ECO:0000256" key="1">
    <source>
        <dbReference type="ARBA" id="ARBA00001946"/>
    </source>
</evidence>
<dbReference type="InterPro" id="IPR027417">
    <property type="entry name" value="P-loop_NTPase"/>
</dbReference>
<evidence type="ECO:0000256" key="3">
    <source>
        <dbReference type="ARBA" id="ARBA00005842"/>
    </source>
</evidence>
<keyword evidence="5 10" id="KW-0819">tRNA processing</keyword>
<feature type="binding site" evidence="10">
    <location>
        <begin position="13"/>
        <end position="20"/>
    </location>
    <ligand>
        <name>ATP</name>
        <dbReference type="ChEBI" id="CHEBI:30616"/>
    </ligand>
</feature>
<keyword evidence="7 10" id="KW-0067">ATP-binding</keyword>
<dbReference type="Gene3D" id="1.10.20.140">
    <property type="match status" value="1"/>
</dbReference>
<evidence type="ECO:0000256" key="11">
    <source>
        <dbReference type="RuleBase" id="RU003783"/>
    </source>
</evidence>
<evidence type="ECO:0000256" key="6">
    <source>
        <dbReference type="ARBA" id="ARBA00022741"/>
    </source>
</evidence>
<dbReference type="NCBIfam" id="TIGR00174">
    <property type="entry name" value="miaA"/>
    <property type="match status" value="1"/>
</dbReference>
<evidence type="ECO:0000256" key="12">
    <source>
        <dbReference type="RuleBase" id="RU003784"/>
    </source>
</evidence>
<feature type="site" description="Interaction with substrate tRNA" evidence="10">
    <location>
        <position position="137"/>
    </location>
</feature>
<comment type="function">
    <text evidence="2 10 12">Catalyzes the transfer of a dimethylallyl group onto the adenine at position 37 in tRNAs that read codons beginning with uridine, leading to the formation of N6-(dimethylallyl)adenosine (i(6)A).</text>
</comment>
<evidence type="ECO:0000256" key="4">
    <source>
        <dbReference type="ARBA" id="ARBA00022679"/>
    </source>
</evidence>
<dbReference type="EMBL" id="MFPU01000060">
    <property type="protein sequence ID" value="OGH69178.1"/>
    <property type="molecule type" value="Genomic_DNA"/>
</dbReference>
<evidence type="ECO:0000256" key="8">
    <source>
        <dbReference type="ARBA" id="ARBA00022842"/>
    </source>
</evidence>
<dbReference type="SUPFAM" id="SSF52540">
    <property type="entry name" value="P-loop containing nucleoside triphosphate hydrolases"/>
    <property type="match status" value="2"/>
</dbReference>
<evidence type="ECO:0000313" key="15">
    <source>
        <dbReference type="Proteomes" id="UP000177953"/>
    </source>
</evidence>
<protein>
    <recommendedName>
        <fullName evidence="10">tRNA dimethylallyltransferase</fullName>
        <ecNumber evidence="10">2.5.1.75</ecNumber>
    </recommendedName>
    <alternativeName>
        <fullName evidence="10">Dimethylallyl diphosphate:tRNA dimethylallyltransferase</fullName>
        <shortName evidence="10">DMAPP:tRNA dimethylallyltransferase</shortName>
        <shortName evidence="10">DMATase</shortName>
    </alternativeName>
    <alternativeName>
        <fullName evidence="10">Isopentenyl-diphosphate:tRNA isopentenyltransferase</fullName>
        <shortName evidence="10">IPP transferase</shortName>
        <shortName evidence="10">IPPT</shortName>
        <shortName evidence="10">IPTase</shortName>
    </alternativeName>
</protein>
<dbReference type="HAMAP" id="MF_00185">
    <property type="entry name" value="IPP_trans"/>
    <property type="match status" value="1"/>
</dbReference>
<evidence type="ECO:0000256" key="2">
    <source>
        <dbReference type="ARBA" id="ARBA00003213"/>
    </source>
</evidence>
<dbReference type="PANTHER" id="PTHR11088">
    <property type="entry name" value="TRNA DIMETHYLALLYLTRANSFERASE"/>
    <property type="match status" value="1"/>
</dbReference>
<dbReference type="InterPro" id="IPR039657">
    <property type="entry name" value="Dimethylallyltransferase"/>
</dbReference>
<proteinExistence type="inferred from homology"/>
<keyword evidence="6 10" id="KW-0547">Nucleotide-binding</keyword>
<keyword evidence="8 10" id="KW-0460">Magnesium</keyword>
<organism evidence="14 15">
    <name type="scientific">Candidatus Magasanikbacteria bacterium RIFCSPHIGHO2_01_FULL_47_8</name>
    <dbReference type="NCBI Taxonomy" id="1798673"/>
    <lineage>
        <taxon>Bacteria</taxon>
        <taxon>Candidatus Magasanikiibacteriota</taxon>
    </lineage>
</organism>
<feature type="binding site" evidence="10">
    <location>
        <begin position="15"/>
        <end position="20"/>
    </location>
    <ligand>
        <name>substrate</name>
    </ligand>
</feature>
<dbReference type="InterPro" id="IPR018022">
    <property type="entry name" value="IPT"/>
</dbReference>
<dbReference type="GO" id="GO:0006400">
    <property type="term" value="P:tRNA modification"/>
    <property type="evidence" value="ECO:0007669"/>
    <property type="project" value="TreeGrafter"/>
</dbReference>
<evidence type="ECO:0000256" key="9">
    <source>
        <dbReference type="ARBA" id="ARBA00049563"/>
    </source>
</evidence>
<evidence type="ECO:0000256" key="10">
    <source>
        <dbReference type="HAMAP-Rule" id="MF_00185"/>
    </source>
</evidence>
<dbReference type="Pfam" id="PF01715">
    <property type="entry name" value="IPPT"/>
    <property type="match status" value="1"/>
</dbReference>
<keyword evidence="4 10" id="KW-0808">Transferase</keyword>
<comment type="subunit">
    <text evidence="10">Monomer.</text>
</comment>
<dbReference type="GO" id="GO:0052381">
    <property type="term" value="F:tRNA dimethylallyltransferase activity"/>
    <property type="evidence" value="ECO:0007669"/>
    <property type="project" value="UniProtKB-UniRule"/>
</dbReference>
<reference evidence="14 15" key="1">
    <citation type="journal article" date="2016" name="Nat. Commun.">
        <title>Thousands of microbial genomes shed light on interconnected biogeochemical processes in an aquifer system.</title>
        <authorList>
            <person name="Anantharaman K."/>
            <person name="Brown C.T."/>
            <person name="Hug L.A."/>
            <person name="Sharon I."/>
            <person name="Castelle C.J."/>
            <person name="Probst A.J."/>
            <person name="Thomas B.C."/>
            <person name="Singh A."/>
            <person name="Wilkins M.J."/>
            <person name="Karaoz U."/>
            <person name="Brodie E.L."/>
            <person name="Williams K.H."/>
            <person name="Hubbard S.S."/>
            <person name="Banfield J.F."/>
        </authorList>
    </citation>
    <scope>NUCLEOTIDE SEQUENCE [LARGE SCALE GENOMIC DNA]</scope>
</reference>
<dbReference type="Gene3D" id="3.40.50.300">
    <property type="entry name" value="P-loop containing nucleotide triphosphate hydrolases"/>
    <property type="match status" value="1"/>
</dbReference>
<comment type="similarity">
    <text evidence="3 10 13">Belongs to the IPP transferase family.</text>
</comment>
<comment type="caution">
    <text evidence="10">Lacks conserved residue(s) required for the propagation of feature annotation.</text>
</comment>
<dbReference type="GO" id="GO:0005524">
    <property type="term" value="F:ATP binding"/>
    <property type="evidence" value="ECO:0007669"/>
    <property type="project" value="UniProtKB-UniRule"/>
</dbReference>
<dbReference type="PANTHER" id="PTHR11088:SF60">
    <property type="entry name" value="TRNA DIMETHYLALLYLTRANSFERASE"/>
    <property type="match status" value="1"/>
</dbReference>
<gene>
    <name evidence="10" type="primary">miaA</name>
    <name evidence="14" type="ORF">A2754_01155</name>
</gene>
<evidence type="ECO:0000313" key="14">
    <source>
        <dbReference type="EMBL" id="OGH69178.1"/>
    </source>
</evidence>
<name>A0A1F6MC97_9BACT</name>
<dbReference type="EC" id="2.5.1.75" evidence="10"/>
<comment type="cofactor">
    <cofactor evidence="1 10">
        <name>Mg(2+)</name>
        <dbReference type="ChEBI" id="CHEBI:18420"/>
    </cofactor>
</comment>
<feature type="site" description="Interaction with substrate tRNA" evidence="10">
    <location>
        <position position="114"/>
    </location>
</feature>
<accession>A0A1F6MC97</accession>
<feature type="region of interest" description="Interaction with substrate tRNA" evidence="10">
    <location>
        <begin position="38"/>
        <end position="41"/>
    </location>
</feature>
<evidence type="ECO:0000256" key="5">
    <source>
        <dbReference type="ARBA" id="ARBA00022694"/>
    </source>
</evidence>
<evidence type="ECO:0000256" key="13">
    <source>
        <dbReference type="RuleBase" id="RU003785"/>
    </source>
</evidence>
<dbReference type="AlphaFoldDB" id="A0A1F6MC97"/>
<dbReference type="Proteomes" id="UP000177953">
    <property type="component" value="Unassembled WGS sequence"/>
</dbReference>